<comment type="caution">
    <text evidence="7">The sequence shown here is derived from an EMBL/GenBank/DDBJ whole genome shotgun (WGS) entry which is preliminary data.</text>
</comment>
<accession>A0ABQ5CE03</accession>
<organism evidence="7 8">
    <name type="scientific">Tanacetum coccineum</name>
    <dbReference type="NCBI Taxonomy" id="301880"/>
    <lineage>
        <taxon>Eukaryota</taxon>
        <taxon>Viridiplantae</taxon>
        <taxon>Streptophyta</taxon>
        <taxon>Embryophyta</taxon>
        <taxon>Tracheophyta</taxon>
        <taxon>Spermatophyta</taxon>
        <taxon>Magnoliopsida</taxon>
        <taxon>eudicotyledons</taxon>
        <taxon>Gunneridae</taxon>
        <taxon>Pentapetalae</taxon>
        <taxon>asterids</taxon>
        <taxon>campanulids</taxon>
        <taxon>Asterales</taxon>
        <taxon>Asteraceae</taxon>
        <taxon>Asteroideae</taxon>
        <taxon>Anthemideae</taxon>
        <taxon>Anthemidinae</taxon>
        <taxon>Tanacetum</taxon>
    </lineage>
</organism>
<dbReference type="Gene3D" id="2.40.150.20">
    <property type="entry name" value="Ribosomal protein L14"/>
    <property type="match status" value="2"/>
</dbReference>
<evidence type="ECO:0000256" key="3">
    <source>
        <dbReference type="ARBA" id="ARBA00022884"/>
    </source>
</evidence>
<evidence type="ECO:0000256" key="2">
    <source>
        <dbReference type="ARBA" id="ARBA00022730"/>
    </source>
</evidence>
<dbReference type="Proteomes" id="UP001151760">
    <property type="component" value="Unassembled WGS sequence"/>
</dbReference>
<keyword evidence="4 6" id="KW-0689">Ribosomal protein</keyword>
<reference evidence="7" key="2">
    <citation type="submission" date="2022-01" db="EMBL/GenBank/DDBJ databases">
        <authorList>
            <person name="Yamashiro T."/>
            <person name="Shiraishi A."/>
            <person name="Satake H."/>
            <person name="Nakayama K."/>
        </authorList>
    </citation>
    <scope>NUCLEOTIDE SEQUENCE</scope>
</reference>
<keyword evidence="5 6" id="KW-0687">Ribonucleoprotein</keyword>
<proteinExistence type="inferred from homology"/>
<comment type="similarity">
    <text evidence="1 6">Belongs to the universal ribosomal protein uL14 family.</text>
</comment>
<dbReference type="InterPro" id="IPR036853">
    <property type="entry name" value="Ribosomal_uL14_sf"/>
</dbReference>
<evidence type="ECO:0000256" key="6">
    <source>
        <dbReference type="RuleBase" id="RU003949"/>
    </source>
</evidence>
<protein>
    <submittedName>
        <fullName evidence="7">50S ribosomal protein HLP, mitochondrial-like protein</fullName>
    </submittedName>
</protein>
<dbReference type="Pfam" id="PF00238">
    <property type="entry name" value="Ribosomal_L14"/>
    <property type="match status" value="1"/>
</dbReference>
<evidence type="ECO:0000256" key="1">
    <source>
        <dbReference type="ARBA" id="ARBA00010745"/>
    </source>
</evidence>
<dbReference type="EMBL" id="BQNB010014134">
    <property type="protein sequence ID" value="GJT24417.1"/>
    <property type="molecule type" value="Genomic_DNA"/>
</dbReference>
<sequence>MWAKRVMCIQALKGKKGVASVKEAQPGGKVKKGQVVYGVVVRAAMQKAHLLDYIKLLSVNSPIVLIDSISSHFASITIRFAILAIINLYLSSIVSFSCSLLRGLSNLSSGMPRSQQETCNSFLAQQIRTFIQMRSSLKVVDNSGAKRVMCIQALKGKKRARRVGVMGVTSEFMGGNLAQHIA</sequence>
<keyword evidence="2" id="KW-0699">rRNA-binding</keyword>
<evidence type="ECO:0000313" key="7">
    <source>
        <dbReference type="EMBL" id="GJT24417.1"/>
    </source>
</evidence>
<keyword evidence="3" id="KW-0694">RNA-binding</keyword>
<evidence type="ECO:0000256" key="4">
    <source>
        <dbReference type="ARBA" id="ARBA00022980"/>
    </source>
</evidence>
<dbReference type="SUPFAM" id="SSF50193">
    <property type="entry name" value="Ribosomal protein L14"/>
    <property type="match status" value="2"/>
</dbReference>
<reference evidence="7" key="1">
    <citation type="journal article" date="2022" name="Int. J. Mol. Sci.">
        <title>Draft Genome of Tanacetum Coccineum: Genomic Comparison of Closely Related Tanacetum-Family Plants.</title>
        <authorList>
            <person name="Yamashiro T."/>
            <person name="Shiraishi A."/>
            <person name="Nakayama K."/>
            <person name="Satake H."/>
        </authorList>
    </citation>
    <scope>NUCLEOTIDE SEQUENCE</scope>
</reference>
<dbReference type="SMART" id="SM01374">
    <property type="entry name" value="Ribosomal_L14"/>
    <property type="match status" value="1"/>
</dbReference>
<keyword evidence="8" id="KW-1185">Reference proteome</keyword>
<dbReference type="PANTHER" id="PTHR11761">
    <property type="entry name" value="50S/60S RIBOSOMAL PROTEIN L14/L23"/>
    <property type="match status" value="1"/>
</dbReference>
<dbReference type="PANTHER" id="PTHR11761:SF3">
    <property type="entry name" value="LARGE RIBOSOMAL SUBUNIT PROTEIN UL14M"/>
    <property type="match status" value="1"/>
</dbReference>
<evidence type="ECO:0000313" key="8">
    <source>
        <dbReference type="Proteomes" id="UP001151760"/>
    </source>
</evidence>
<name>A0ABQ5CE03_9ASTR</name>
<gene>
    <name evidence="7" type="ORF">Tco_0894354</name>
</gene>
<evidence type="ECO:0000256" key="5">
    <source>
        <dbReference type="ARBA" id="ARBA00023274"/>
    </source>
</evidence>
<dbReference type="InterPro" id="IPR000218">
    <property type="entry name" value="Ribosomal_uL14"/>
</dbReference>